<accession>A0A4Q1SGX3</accession>
<dbReference type="PRINTS" id="PR00681">
    <property type="entry name" value="RIBOSOMALS1"/>
</dbReference>
<dbReference type="FunFam" id="2.40.50.140:FF:000103">
    <property type="entry name" value="protein RRP5 homolog"/>
    <property type="match status" value="1"/>
</dbReference>
<gene>
    <name evidence="11" type="ORF">ESZ00_00115</name>
</gene>
<name>A0A4Q1SGX3_9BACT</name>
<dbReference type="PANTHER" id="PTHR10724:SF7">
    <property type="entry name" value="SMALL RIBOSOMAL SUBUNIT PROTEIN BS1C"/>
    <property type="match status" value="1"/>
</dbReference>
<keyword evidence="3" id="KW-0694">RNA-binding</keyword>
<dbReference type="RefSeq" id="WP_129206159.1">
    <property type="nucleotide sequence ID" value="NZ_BMGU01000001.1"/>
</dbReference>
<dbReference type="FunFam" id="2.40.50.140:FF:000011">
    <property type="entry name" value="30S ribosomal protein S1"/>
    <property type="match status" value="1"/>
</dbReference>
<keyword evidence="5" id="KW-0687">Ribonucleoprotein</keyword>
<feature type="region of interest" description="Disordered" evidence="9">
    <location>
        <begin position="1"/>
        <end position="26"/>
    </location>
</feature>
<comment type="similarity">
    <text evidence="1">Belongs to the bacterial ribosomal protein bS1 family.</text>
</comment>
<evidence type="ECO:0000256" key="7">
    <source>
        <dbReference type="ARBA" id="ARBA00035293"/>
    </source>
</evidence>
<keyword evidence="12" id="KW-1185">Reference proteome</keyword>
<dbReference type="PROSITE" id="PS50126">
    <property type="entry name" value="S1"/>
    <property type="match status" value="5"/>
</dbReference>
<evidence type="ECO:0000259" key="10">
    <source>
        <dbReference type="PROSITE" id="PS50126"/>
    </source>
</evidence>
<dbReference type="Proteomes" id="UP000290253">
    <property type="component" value="Unassembled WGS sequence"/>
</dbReference>
<keyword evidence="4" id="KW-0689">Ribosomal protein</keyword>
<dbReference type="AlphaFoldDB" id="A0A4Q1SGX3"/>
<dbReference type="OrthoDB" id="9804077at2"/>
<organism evidence="11 12">
    <name type="scientific">Silvibacterium dinghuense</name>
    <dbReference type="NCBI Taxonomy" id="1560006"/>
    <lineage>
        <taxon>Bacteria</taxon>
        <taxon>Pseudomonadati</taxon>
        <taxon>Acidobacteriota</taxon>
        <taxon>Terriglobia</taxon>
        <taxon>Terriglobales</taxon>
        <taxon>Acidobacteriaceae</taxon>
        <taxon>Silvibacterium</taxon>
    </lineage>
</organism>
<dbReference type="GO" id="GO:0022627">
    <property type="term" value="C:cytosolic small ribosomal subunit"/>
    <property type="evidence" value="ECO:0007669"/>
    <property type="project" value="TreeGrafter"/>
</dbReference>
<dbReference type="CDD" id="cd04465">
    <property type="entry name" value="S1_RPS1_repeat_ec2_hs2"/>
    <property type="match status" value="1"/>
</dbReference>
<dbReference type="GO" id="GO:0006412">
    <property type="term" value="P:translation"/>
    <property type="evidence" value="ECO:0007669"/>
    <property type="project" value="TreeGrafter"/>
</dbReference>
<dbReference type="CDD" id="cd05688">
    <property type="entry name" value="S1_RPS1_repeat_ec3"/>
    <property type="match status" value="2"/>
</dbReference>
<dbReference type="Pfam" id="PF00575">
    <property type="entry name" value="S1"/>
    <property type="match status" value="4"/>
</dbReference>
<evidence type="ECO:0000256" key="1">
    <source>
        <dbReference type="ARBA" id="ARBA00006767"/>
    </source>
</evidence>
<proteinExistence type="inferred from homology"/>
<evidence type="ECO:0000256" key="8">
    <source>
        <dbReference type="ARBA" id="ARBA00035517"/>
    </source>
</evidence>
<dbReference type="SMART" id="SM00316">
    <property type="entry name" value="S1"/>
    <property type="match status" value="6"/>
</dbReference>
<dbReference type="EMBL" id="SDMK01000001">
    <property type="protein sequence ID" value="RXS96410.1"/>
    <property type="molecule type" value="Genomic_DNA"/>
</dbReference>
<dbReference type="PANTHER" id="PTHR10724">
    <property type="entry name" value="30S RIBOSOMAL PROTEIN S1"/>
    <property type="match status" value="1"/>
</dbReference>
<dbReference type="InterPro" id="IPR035104">
    <property type="entry name" value="Ribosomal_protein_S1-like"/>
</dbReference>
<comment type="caution">
    <text evidence="11">The sequence shown here is derived from an EMBL/GenBank/DDBJ whole genome shotgun (WGS) entry which is preliminary data.</text>
</comment>
<sequence length="571" mass="60891">MNSESVPSIPSSEASLNPETAETSSVAAESFGEVLSQFEGENRLAGKDRSEMEGIVVSITPELVVLDIGLKVEGALPRTAFENDAAEVKVGDRFPVSVKGRTEEGYYDLSRKKVARVTDWSSLEEAFANKTSVVGVVTAANKGGLTVDIGVRAFLPASRSGARDAESLEKLVGQEIRCRITKLDVAEEDVVVDRRAVLEEEAAEARAGRFAALGEGSIVTGTVRTLAPYGAFLDLGGVDGLLHISDLAWTRVEKLEDLLTVGQELEVVVLKIDGESNRISLGRKQLTAQPWDTAAERYIAGQKVSGTVRRLTDFGAFVEVEPGIEGLIHVSEMSWIKRVRKPSNVLKVGDTVDAIILGLQSQERKLSLGLKQVLDNPWAAVQQKYPAGTVIKGSVVRLVPFGAFVEIEPGIEGLVHVSEIVADKRIAHPQDVLRVGEVVTAQVMAVDAEKRQVKLSMKQLIPTGLDEYLAEHAVGNVVSGRVADAGDGSAKVELGEGVFAMCRGAAPANTAENSEAAGAANLSSLTAMLQARWKGSVKAPATDTGLKVGQVRSFRITVLDAAQKRVEVEPA</sequence>
<evidence type="ECO:0000256" key="6">
    <source>
        <dbReference type="ARBA" id="ARBA00025604"/>
    </source>
</evidence>
<evidence type="ECO:0000256" key="3">
    <source>
        <dbReference type="ARBA" id="ARBA00022884"/>
    </source>
</evidence>
<dbReference type="SUPFAM" id="SSF50249">
    <property type="entry name" value="Nucleic acid-binding proteins"/>
    <property type="match status" value="5"/>
</dbReference>
<feature type="domain" description="S1 motif" evidence="10">
    <location>
        <begin position="216"/>
        <end position="284"/>
    </location>
</feature>
<feature type="domain" description="S1 motif" evidence="10">
    <location>
        <begin position="49"/>
        <end position="112"/>
    </location>
</feature>
<dbReference type="GO" id="GO:0003735">
    <property type="term" value="F:structural constituent of ribosome"/>
    <property type="evidence" value="ECO:0007669"/>
    <property type="project" value="TreeGrafter"/>
</dbReference>
<feature type="domain" description="S1 motif" evidence="10">
    <location>
        <begin position="301"/>
        <end position="371"/>
    </location>
</feature>
<reference evidence="11 12" key="1">
    <citation type="journal article" date="2016" name="Int. J. Syst. Evol. Microbiol.">
        <title>Acidipila dinghuensis sp. nov., an acidobacterium isolated from forest soil.</title>
        <authorList>
            <person name="Jiang Y.W."/>
            <person name="Wang J."/>
            <person name="Chen M.H."/>
            <person name="Lv Y.Y."/>
            <person name="Qiu L.H."/>
        </authorList>
    </citation>
    <scope>NUCLEOTIDE SEQUENCE [LARGE SCALE GENOMIC DNA]</scope>
    <source>
        <strain evidence="11 12">DHOF10</strain>
    </source>
</reference>
<evidence type="ECO:0000313" key="12">
    <source>
        <dbReference type="Proteomes" id="UP000290253"/>
    </source>
</evidence>
<protein>
    <recommendedName>
        <fullName evidence="7">Small ribosomal subunit protein bS1</fullName>
    </recommendedName>
    <alternativeName>
        <fullName evidence="8">30S ribosomal protein S1</fullName>
    </alternativeName>
</protein>
<feature type="domain" description="S1 motif" evidence="10">
    <location>
        <begin position="130"/>
        <end position="195"/>
    </location>
</feature>
<evidence type="ECO:0000256" key="2">
    <source>
        <dbReference type="ARBA" id="ARBA00022737"/>
    </source>
</evidence>
<dbReference type="GO" id="GO:0003729">
    <property type="term" value="F:mRNA binding"/>
    <property type="evidence" value="ECO:0007669"/>
    <property type="project" value="TreeGrafter"/>
</dbReference>
<evidence type="ECO:0000256" key="5">
    <source>
        <dbReference type="ARBA" id="ARBA00023274"/>
    </source>
</evidence>
<feature type="domain" description="S1 motif" evidence="10">
    <location>
        <begin position="388"/>
        <end position="458"/>
    </location>
</feature>
<evidence type="ECO:0000313" key="11">
    <source>
        <dbReference type="EMBL" id="RXS96410.1"/>
    </source>
</evidence>
<evidence type="ECO:0000256" key="4">
    <source>
        <dbReference type="ARBA" id="ARBA00022980"/>
    </source>
</evidence>
<evidence type="ECO:0000256" key="9">
    <source>
        <dbReference type="SAM" id="MobiDB-lite"/>
    </source>
</evidence>
<dbReference type="InterPro" id="IPR050437">
    <property type="entry name" value="Ribos_protein_bS1-like"/>
</dbReference>
<dbReference type="InterPro" id="IPR012340">
    <property type="entry name" value="NA-bd_OB-fold"/>
</dbReference>
<comment type="function">
    <text evidence="6">Binds mRNA; thus facilitating recognition of the initiation point. It is needed to translate mRNA with a short Shine-Dalgarno (SD) purine-rich sequence.</text>
</comment>
<dbReference type="InterPro" id="IPR003029">
    <property type="entry name" value="S1_domain"/>
</dbReference>
<dbReference type="Gene3D" id="2.40.50.140">
    <property type="entry name" value="Nucleic acid-binding proteins"/>
    <property type="match status" value="5"/>
</dbReference>
<keyword evidence="2" id="KW-0677">Repeat</keyword>